<dbReference type="PRINTS" id="PR00742">
    <property type="entry name" value="GLHYDRLASE35"/>
</dbReference>
<dbReference type="InterPro" id="IPR019801">
    <property type="entry name" value="Glyco_hydro_35_CS"/>
</dbReference>
<evidence type="ECO:0000256" key="3">
    <source>
        <dbReference type="ARBA" id="ARBA00012756"/>
    </source>
</evidence>
<reference evidence="11" key="1">
    <citation type="submission" date="2021-01" db="EMBL/GenBank/DDBJ databases">
        <authorList>
            <person name="Kaushik A."/>
        </authorList>
    </citation>
    <scope>NUCLEOTIDE SEQUENCE</scope>
    <source>
        <strain evidence="11">AG3-T5</strain>
    </source>
</reference>
<keyword evidence="5 8" id="KW-0378">Hydrolase</keyword>
<dbReference type="Pfam" id="PF13363">
    <property type="entry name" value="BetaGal_dom3"/>
    <property type="match status" value="1"/>
</dbReference>
<dbReference type="GO" id="GO:0005975">
    <property type="term" value="P:carbohydrate metabolic process"/>
    <property type="evidence" value="ECO:0007669"/>
    <property type="project" value="InterPro"/>
</dbReference>
<evidence type="ECO:0000256" key="7">
    <source>
        <dbReference type="ARBA" id="ARBA00023295"/>
    </source>
</evidence>
<dbReference type="Gene3D" id="2.102.20.10">
    <property type="entry name" value="Beta-galactosidase, domain 2"/>
    <property type="match status" value="1"/>
</dbReference>
<evidence type="ECO:0000256" key="9">
    <source>
        <dbReference type="RuleBase" id="RU003679"/>
    </source>
</evidence>
<sequence>MIPEKDAWGVDTIIKHRHKHKSWSKKWLTLPLLAIALCYTSRPTWLLKGCKRTIDAQSNQPNEFSSNGRTNLVQWDGKSLVVKGQRIFLWSGEFHTFRLPSPELWGDILEKTKAAGFNAISVYVHWGLVNPAPGELDFSGFRALDPLFKLAMKSGLWVVLRPGPYINAEVSGGGIPHWVTSEVAGHLRTNNTNYARAWEPYIDAIADILVKGNWQIGDATGGPVIAVQLENEYLATHSPGHKYKAPYMAALARRFVDRGIIVPLTYNDAYMGGNYATGEISQCEEGEEGEFQGGSFDAWGGGTKHGWAGAGYEACRQLTGPEFSQVFNHGLWANNAKMINLYMLFGGTTWGYMPFPGVYTSYDYGAGITETRRLTSKYAELKRQGLFLRSVPDFYATEVIGNSTDSDHHPTVNIDNPKVFGTLLRNEATGAEFYIVRQADSTSRETVGFRLNLPGSLAPNDVQSIPLTIPSITLSGRASKVLLRNVSYGSSRLAWSTASILYAGKMGNRDVLFLYGPSSEGHEFAIPLQKQSFGGARISQHVSVSQHTLSNSREFSVVTVLPGNVGLVTIFETPSQLVLFADSETAGNFWAPVLAPQEKDSLMAPNPYANFFQFGTNSSVLVGGPYLVRDAQLSSKGELSLRGDLEKESMLTVIAELGAVRRVFWNGVPVDTMLHDSSATTSGVLRFLVFPRLRVADIEVPKLTAWRYQDSLPEVQEGYDDSKWMVANKTSTNIPERPYFGENVLYGCDYGFCEGAVVWRGHFKGSSEITGARLVINGGLVFAASIWLNGEFLATTYGNSSNHHNNIPETDQVYHFPADSVIQGGNNVLTVVQDNMGLEMTVDWTADSSKSPRGIRGYELIGGSFTEWKVQGKEGGYAGFKDKLRGVQNEGGLYGERQGWHLPGFDDSNWTKSDISNGLPNNQAGVGWFRASFSLKIPHAYDVPISFEFENKPAPYRALLFVNGWLMGRYIANLGPQYKFPIPEGILNHRGENTVAIAIWSMENAQLSPNLKLTIEGIFDSGYDFSSPL</sequence>
<dbReference type="InterPro" id="IPR036833">
    <property type="entry name" value="BetaGal_dom3_sf"/>
</dbReference>
<dbReference type="InterPro" id="IPR008979">
    <property type="entry name" value="Galactose-bd-like_sf"/>
</dbReference>
<dbReference type="EC" id="3.2.1.23" evidence="3 8"/>
<dbReference type="InterPro" id="IPR017853">
    <property type="entry name" value="GH"/>
</dbReference>
<evidence type="ECO:0000313" key="11">
    <source>
        <dbReference type="EMBL" id="CAE6476163.1"/>
    </source>
</evidence>
<proteinExistence type="inferred from homology"/>
<dbReference type="SUPFAM" id="SSF117100">
    <property type="entry name" value="Beta-galactosidase LacA, domain 3"/>
    <property type="match status" value="1"/>
</dbReference>
<organism evidence="11 12">
    <name type="scientific">Rhizoctonia solani</name>
    <dbReference type="NCBI Taxonomy" id="456999"/>
    <lineage>
        <taxon>Eukaryota</taxon>
        <taxon>Fungi</taxon>
        <taxon>Dikarya</taxon>
        <taxon>Basidiomycota</taxon>
        <taxon>Agaricomycotina</taxon>
        <taxon>Agaricomycetes</taxon>
        <taxon>Cantharellales</taxon>
        <taxon>Ceratobasidiaceae</taxon>
        <taxon>Rhizoctonia</taxon>
    </lineage>
</organism>
<gene>
    <name evidence="11" type="ORF">RDB_LOCUS190555</name>
</gene>
<evidence type="ECO:0000256" key="8">
    <source>
        <dbReference type="RuleBase" id="RU000675"/>
    </source>
</evidence>
<protein>
    <recommendedName>
        <fullName evidence="3 8">Beta-galactosidase</fullName>
        <ecNumber evidence="3 8">3.2.1.23</ecNumber>
    </recommendedName>
</protein>
<evidence type="ECO:0000256" key="5">
    <source>
        <dbReference type="ARBA" id="ARBA00022801"/>
    </source>
</evidence>
<evidence type="ECO:0000256" key="2">
    <source>
        <dbReference type="ARBA" id="ARBA00009809"/>
    </source>
</evidence>
<keyword evidence="6" id="KW-0325">Glycoprotein</keyword>
<dbReference type="InterPro" id="IPR025972">
    <property type="entry name" value="BetaGal_dom3"/>
</dbReference>
<comment type="catalytic activity">
    <reaction evidence="1 8">
        <text>Hydrolysis of terminal non-reducing beta-D-galactose residues in beta-D-galactosides.</text>
        <dbReference type="EC" id="3.2.1.23"/>
    </reaction>
</comment>
<accession>A0A8H3H0U2</accession>
<dbReference type="Pfam" id="PF01301">
    <property type="entry name" value="Glyco_hydro_35"/>
    <property type="match status" value="1"/>
</dbReference>
<dbReference type="SUPFAM" id="SSF51011">
    <property type="entry name" value="Glycosyl hydrolase domain"/>
    <property type="match status" value="1"/>
</dbReference>
<dbReference type="InterPro" id="IPR018954">
    <property type="entry name" value="Betagal_dom2"/>
</dbReference>
<dbReference type="PANTHER" id="PTHR23421">
    <property type="entry name" value="BETA-GALACTOSIDASE RELATED"/>
    <property type="match status" value="1"/>
</dbReference>
<dbReference type="Gene3D" id="3.20.20.80">
    <property type="entry name" value="Glycosidases"/>
    <property type="match status" value="1"/>
</dbReference>
<dbReference type="Gene3D" id="2.60.390.10">
    <property type="entry name" value="Beta-galactosidase, domain 3"/>
    <property type="match status" value="1"/>
</dbReference>
<name>A0A8H3H0U2_9AGAM</name>
<dbReference type="InterPro" id="IPR037110">
    <property type="entry name" value="Betagal_dom2_sf"/>
</dbReference>
<dbReference type="AlphaFoldDB" id="A0A8H3H0U2"/>
<feature type="domain" description="Beta-galactosidase" evidence="10">
    <location>
        <begin position="402"/>
        <end position="589"/>
    </location>
</feature>
<dbReference type="SUPFAM" id="SSF49785">
    <property type="entry name" value="Galactose-binding domain-like"/>
    <property type="match status" value="2"/>
</dbReference>
<dbReference type="PROSITE" id="PS01182">
    <property type="entry name" value="GLYCOSYL_HYDROL_F35"/>
    <property type="match status" value="1"/>
</dbReference>
<dbReference type="SMART" id="SM01029">
    <property type="entry name" value="BetaGal_dom2"/>
    <property type="match status" value="1"/>
</dbReference>
<dbReference type="InterPro" id="IPR025300">
    <property type="entry name" value="BetaGal_jelly_roll_dom"/>
</dbReference>
<dbReference type="EMBL" id="CAJMWW010000630">
    <property type="protein sequence ID" value="CAE6476163.1"/>
    <property type="molecule type" value="Genomic_DNA"/>
</dbReference>
<keyword evidence="4" id="KW-0732">Signal</keyword>
<dbReference type="Gene3D" id="2.60.120.260">
    <property type="entry name" value="Galactose-binding domain-like"/>
    <property type="match status" value="2"/>
</dbReference>
<comment type="similarity">
    <text evidence="2 9">Belongs to the glycosyl hydrolase 35 family.</text>
</comment>
<evidence type="ECO:0000256" key="6">
    <source>
        <dbReference type="ARBA" id="ARBA00023180"/>
    </source>
</evidence>
<dbReference type="SUPFAM" id="SSF51445">
    <property type="entry name" value="(Trans)glycosidases"/>
    <property type="match status" value="1"/>
</dbReference>
<evidence type="ECO:0000256" key="4">
    <source>
        <dbReference type="ARBA" id="ARBA00022729"/>
    </source>
</evidence>
<dbReference type="InterPro" id="IPR001944">
    <property type="entry name" value="Glycoside_Hdrlase_35"/>
</dbReference>
<keyword evidence="7 8" id="KW-0326">Glycosidase</keyword>
<evidence type="ECO:0000313" key="12">
    <source>
        <dbReference type="Proteomes" id="UP000663841"/>
    </source>
</evidence>
<comment type="caution">
    <text evidence="11">The sequence shown here is derived from an EMBL/GenBank/DDBJ whole genome shotgun (WGS) entry which is preliminary data.</text>
</comment>
<dbReference type="InterPro" id="IPR031330">
    <property type="entry name" value="Gly_Hdrlase_35_cat"/>
</dbReference>
<evidence type="ECO:0000259" key="10">
    <source>
        <dbReference type="SMART" id="SM01029"/>
    </source>
</evidence>
<dbReference type="Pfam" id="PF10435">
    <property type="entry name" value="BetaGal_dom2"/>
    <property type="match status" value="1"/>
</dbReference>
<dbReference type="GO" id="GO:0004565">
    <property type="term" value="F:beta-galactosidase activity"/>
    <property type="evidence" value="ECO:0007669"/>
    <property type="project" value="UniProtKB-EC"/>
</dbReference>
<evidence type="ECO:0000256" key="1">
    <source>
        <dbReference type="ARBA" id="ARBA00001412"/>
    </source>
</evidence>
<dbReference type="Proteomes" id="UP000663841">
    <property type="component" value="Unassembled WGS sequence"/>
</dbReference>
<dbReference type="Pfam" id="PF13364">
    <property type="entry name" value="BetaGal_ABD2"/>
    <property type="match status" value="2"/>
</dbReference>